<organism evidence="2 3">
    <name type="scientific">Micromonospora chaiyaphumensis</name>
    <dbReference type="NCBI Taxonomy" id="307119"/>
    <lineage>
        <taxon>Bacteria</taxon>
        <taxon>Bacillati</taxon>
        <taxon>Actinomycetota</taxon>
        <taxon>Actinomycetes</taxon>
        <taxon>Micromonosporales</taxon>
        <taxon>Micromonosporaceae</taxon>
        <taxon>Micromonospora</taxon>
    </lineage>
</organism>
<feature type="signal peptide" evidence="1">
    <location>
        <begin position="1"/>
        <end position="26"/>
    </location>
</feature>
<dbReference type="RefSeq" id="WP_167364189.1">
    <property type="nucleotide sequence ID" value="NZ_FMCS01000001.1"/>
</dbReference>
<protein>
    <submittedName>
        <fullName evidence="2">Uncharacterized protein</fullName>
    </submittedName>
</protein>
<feature type="chain" id="PRO_5039353297" evidence="1">
    <location>
        <begin position="27"/>
        <end position="57"/>
    </location>
</feature>
<sequence>MPTPRTVSLRRRGLLGIPALVTAALAVTTRPAAASAAPSAAPAAPKAECLADLLGES</sequence>
<reference evidence="3" key="1">
    <citation type="submission" date="2016-06" db="EMBL/GenBank/DDBJ databases">
        <authorList>
            <person name="Varghese N."/>
            <person name="Submissions Spin"/>
        </authorList>
    </citation>
    <scope>NUCLEOTIDE SEQUENCE [LARGE SCALE GENOMIC DNA]</scope>
    <source>
        <strain evidence="3">DSM 45246</strain>
    </source>
</reference>
<dbReference type="Proteomes" id="UP000199629">
    <property type="component" value="Unassembled WGS sequence"/>
</dbReference>
<evidence type="ECO:0000256" key="1">
    <source>
        <dbReference type="SAM" id="SignalP"/>
    </source>
</evidence>
<proteinExistence type="predicted"/>
<accession>A0A1C4UN70</accession>
<dbReference type="AlphaFoldDB" id="A0A1C4UN70"/>
<evidence type="ECO:0000313" key="3">
    <source>
        <dbReference type="Proteomes" id="UP000199629"/>
    </source>
</evidence>
<name>A0A1C4UN70_9ACTN</name>
<keyword evidence="1" id="KW-0732">Signal</keyword>
<evidence type="ECO:0000313" key="2">
    <source>
        <dbReference type="EMBL" id="SCE73080.1"/>
    </source>
</evidence>
<dbReference type="PROSITE" id="PS51318">
    <property type="entry name" value="TAT"/>
    <property type="match status" value="1"/>
</dbReference>
<dbReference type="InterPro" id="IPR006311">
    <property type="entry name" value="TAT_signal"/>
</dbReference>
<keyword evidence="3" id="KW-1185">Reference proteome</keyword>
<dbReference type="EMBL" id="FMCS01000001">
    <property type="protein sequence ID" value="SCE73080.1"/>
    <property type="molecule type" value="Genomic_DNA"/>
</dbReference>
<gene>
    <name evidence="2" type="ORF">GA0070214_101855</name>
</gene>